<keyword evidence="2" id="KW-1185">Reference proteome</keyword>
<accession>A0A1H3Y8K1</accession>
<evidence type="ECO:0000313" key="2">
    <source>
        <dbReference type="Proteomes" id="UP000199409"/>
    </source>
</evidence>
<organism evidence="1 2">
    <name type="scientific">Desulfuromusa kysingii</name>
    <dbReference type="NCBI Taxonomy" id="37625"/>
    <lineage>
        <taxon>Bacteria</taxon>
        <taxon>Pseudomonadati</taxon>
        <taxon>Thermodesulfobacteriota</taxon>
        <taxon>Desulfuromonadia</taxon>
        <taxon>Desulfuromonadales</taxon>
        <taxon>Geopsychrobacteraceae</taxon>
        <taxon>Desulfuromusa</taxon>
    </lineage>
</organism>
<name>A0A1H3Y8K1_9BACT</name>
<dbReference type="Proteomes" id="UP000199409">
    <property type="component" value="Unassembled WGS sequence"/>
</dbReference>
<evidence type="ECO:0000313" key="1">
    <source>
        <dbReference type="EMBL" id="SEA08017.1"/>
    </source>
</evidence>
<gene>
    <name evidence="1" type="ORF">SAMN05660420_01140</name>
</gene>
<dbReference type="EMBL" id="FNQN01000003">
    <property type="protein sequence ID" value="SEA08017.1"/>
    <property type="molecule type" value="Genomic_DNA"/>
</dbReference>
<sequence length="74" mass="7920">MFLWGDGQFVCNAVDPLPEPLFSTTALTLANEAMSETIEITDSDDDELVVASVDTATFSIRLSVVLTLAPDALD</sequence>
<protein>
    <submittedName>
        <fullName evidence="1">Uncharacterized protein</fullName>
    </submittedName>
</protein>
<dbReference type="STRING" id="37625.SAMN05660420_01140"/>
<reference evidence="1 2" key="1">
    <citation type="submission" date="2016-10" db="EMBL/GenBank/DDBJ databases">
        <authorList>
            <person name="de Groot N.N."/>
        </authorList>
    </citation>
    <scope>NUCLEOTIDE SEQUENCE [LARGE SCALE GENOMIC DNA]</scope>
    <source>
        <strain evidence="1 2">DSM 7343</strain>
    </source>
</reference>
<proteinExistence type="predicted"/>
<dbReference type="AlphaFoldDB" id="A0A1H3Y8K1"/>